<evidence type="ECO:0000259" key="7">
    <source>
        <dbReference type="Pfam" id="PF18052"/>
    </source>
</evidence>
<dbReference type="GO" id="GO:0051707">
    <property type="term" value="P:response to other organism"/>
    <property type="evidence" value="ECO:0007669"/>
    <property type="project" value="UniProtKB-ARBA"/>
</dbReference>
<dbReference type="AlphaFoldDB" id="A0AA87ZPU2"/>
<dbReference type="Pfam" id="PF18052">
    <property type="entry name" value="Rx_N"/>
    <property type="match status" value="1"/>
</dbReference>
<dbReference type="Gene3D" id="1.10.10.10">
    <property type="entry name" value="Winged helix-like DNA-binding domain superfamily/Winged helix DNA-binding domain"/>
    <property type="match status" value="1"/>
</dbReference>
<feature type="domain" description="Disease resistance protein winged helix" evidence="8">
    <location>
        <begin position="433"/>
        <end position="503"/>
    </location>
</feature>
<dbReference type="Gene3D" id="1.10.8.430">
    <property type="entry name" value="Helical domain of apoptotic protease-activating factors"/>
    <property type="match status" value="1"/>
</dbReference>
<evidence type="ECO:0000313" key="11">
    <source>
        <dbReference type="Proteomes" id="UP001187192"/>
    </source>
</evidence>
<dbReference type="GO" id="GO:0043531">
    <property type="term" value="F:ADP binding"/>
    <property type="evidence" value="ECO:0007669"/>
    <property type="project" value="InterPro"/>
</dbReference>
<organism evidence="10 11">
    <name type="scientific">Ficus carica</name>
    <name type="common">Common fig</name>
    <dbReference type="NCBI Taxonomy" id="3494"/>
    <lineage>
        <taxon>Eukaryota</taxon>
        <taxon>Viridiplantae</taxon>
        <taxon>Streptophyta</taxon>
        <taxon>Embryophyta</taxon>
        <taxon>Tracheophyta</taxon>
        <taxon>Spermatophyta</taxon>
        <taxon>Magnoliopsida</taxon>
        <taxon>eudicotyledons</taxon>
        <taxon>Gunneridae</taxon>
        <taxon>Pentapetalae</taxon>
        <taxon>rosids</taxon>
        <taxon>fabids</taxon>
        <taxon>Rosales</taxon>
        <taxon>Moraceae</taxon>
        <taxon>Ficeae</taxon>
        <taxon>Ficus</taxon>
    </lineage>
</organism>
<evidence type="ECO:0000259" key="6">
    <source>
        <dbReference type="Pfam" id="PF00931"/>
    </source>
</evidence>
<evidence type="ECO:0000313" key="10">
    <source>
        <dbReference type="EMBL" id="GMN37867.1"/>
    </source>
</evidence>
<evidence type="ECO:0000259" key="9">
    <source>
        <dbReference type="Pfam" id="PF25019"/>
    </source>
</evidence>
<dbReference type="InterPro" id="IPR027417">
    <property type="entry name" value="P-loop_NTPase"/>
</dbReference>
<evidence type="ECO:0008006" key="12">
    <source>
        <dbReference type="Google" id="ProtNLM"/>
    </source>
</evidence>
<keyword evidence="1" id="KW-0433">Leucine-rich repeat</keyword>
<name>A0AA87ZPU2_FICCA</name>
<feature type="domain" description="Disease resistance N-terminal" evidence="7">
    <location>
        <begin position="10"/>
        <end position="102"/>
    </location>
</feature>
<accession>A0AA87ZPU2</accession>
<protein>
    <recommendedName>
        <fullName evidence="12">Disease resistance RPP13-like protein 1</fullName>
    </recommendedName>
</protein>
<feature type="domain" description="R13L1/DRL21-like LRR repeat region" evidence="9">
    <location>
        <begin position="696"/>
        <end position="822"/>
    </location>
</feature>
<dbReference type="EMBL" id="BTGU01002438">
    <property type="protein sequence ID" value="GMN37867.1"/>
    <property type="molecule type" value="Genomic_DNA"/>
</dbReference>
<evidence type="ECO:0000256" key="3">
    <source>
        <dbReference type="ARBA" id="ARBA00022741"/>
    </source>
</evidence>
<evidence type="ECO:0000256" key="2">
    <source>
        <dbReference type="ARBA" id="ARBA00022737"/>
    </source>
</evidence>
<feature type="domain" description="NB-ARC" evidence="6">
    <location>
        <begin position="174"/>
        <end position="345"/>
    </location>
</feature>
<dbReference type="InterPro" id="IPR032675">
    <property type="entry name" value="LRR_dom_sf"/>
</dbReference>
<keyword evidence="4" id="KW-0611">Plant defense</keyword>
<evidence type="ECO:0000256" key="1">
    <source>
        <dbReference type="ARBA" id="ARBA00022614"/>
    </source>
</evidence>
<reference evidence="10" key="1">
    <citation type="submission" date="2023-07" db="EMBL/GenBank/DDBJ databases">
        <title>draft genome sequence of fig (Ficus carica).</title>
        <authorList>
            <person name="Takahashi T."/>
            <person name="Nishimura K."/>
        </authorList>
    </citation>
    <scope>NUCLEOTIDE SEQUENCE</scope>
</reference>
<keyword evidence="3" id="KW-0547">Nucleotide-binding</keyword>
<dbReference type="InterPro" id="IPR058922">
    <property type="entry name" value="WHD_DRP"/>
</dbReference>
<dbReference type="PANTHER" id="PTHR36766:SF40">
    <property type="entry name" value="DISEASE RESISTANCE PROTEIN RGA3"/>
    <property type="match status" value="1"/>
</dbReference>
<dbReference type="SUPFAM" id="SSF52058">
    <property type="entry name" value="L domain-like"/>
    <property type="match status" value="2"/>
</dbReference>
<comment type="caution">
    <text evidence="10">The sequence shown here is derived from an EMBL/GenBank/DDBJ whole genome shotgun (WGS) entry which is preliminary data.</text>
</comment>
<dbReference type="FunFam" id="3.40.50.300:FF:001091">
    <property type="entry name" value="Probable disease resistance protein At1g61300"/>
    <property type="match status" value="1"/>
</dbReference>
<evidence type="ECO:0000259" key="8">
    <source>
        <dbReference type="Pfam" id="PF23559"/>
    </source>
</evidence>
<dbReference type="GO" id="GO:0005524">
    <property type="term" value="F:ATP binding"/>
    <property type="evidence" value="ECO:0007669"/>
    <property type="project" value="UniProtKB-KW"/>
</dbReference>
<dbReference type="InterPro" id="IPR056789">
    <property type="entry name" value="LRR_R13L1-DRL21"/>
</dbReference>
<sequence>MAELVGGALLSGFLNVLFDRMATQEVLSFLQAKKVLSKLLDELKIRLLSANKLLNHAEVKQLTDENVKKWLDELKEVLYEADYVIDKINTEALRRRVENDGQSGSKASKFLSSISSFFSAFENTVKSEIEEILGRLKLLLAQNEVLGLKESDQKRLPKRLPAPWDEESEVYGREDDRDKIVKLLLSDDVGSPKMSEIAIVGMGGIGKTTLAQLVYNDSRVRERFDLREWVTVSEEVDVFEVTKAVFEKTNKRTSRSKDLYELQDELKTSLTGKRFLYVLDDVWNEDYQFWELLLSPMRSGGRGSRVIVTTRSTIVVSKMRNARAYDLRTITDDDCLQLLTKHAFDDIGSNEQSNFHDLGIEIVKRCKGLPLAVKAVAGVLRSTHPEEWRLILHSDIWELQIQENHNLKILPALWLSYYFLPANLKRCFAYFSIFPKDYEFRENEIEKIIWLWMAEGLLQPREGKRIEDIGMEYFNALKARSFFQQSSWGGSNLVMHDLIHDLAISVSGHEFCLLSDECKSCNLTDKTHHLSYRKNSIDMNKFEAGLSKLKCLHTFLALPLSTYGRSIEGELRDCVFLERVQRVAGCLKVLSFSGSSITGLKELIVDLKHLRYLDLSSTEVEEIPSSICTLYNLQTLLLSSCRKLTLLPTDMCCLINLRHLKIEDTPLREMPPQMYKLRNLQKLSDFVLGENGGSRIKELGQLHYLQGSLCISGLENLADIGDVLQADLKNKEGLTRLILSWNDDHITDDSTKEKDVLAALEPHKKLKKLTIAGYGGTTFPDWVAHESFSDMVELSLYKCKNCCFLPPLGQLPSLRNLDIEYMDGLESIGDEFCGTSLTAPFPSLEILHIYSMGSLERWSFAGAEREGGIFPRLNNLIVASCGKLNVGLPAGCFPSLENIFVDACKEMVSTLPTSQAEIDSAYPSLKSIYLKGCPRLESFSGMGFPSNLKELDIWGCPMLIANRMKWDLQRLSSLQSLFLQQFEIEGGVDSFPEEGLLPSTLTSLSIFELKNLKTLNGKSFHNLTSLQQLTILGCEELQCLPEEGLPPSLARLEINGSPLLEQRCQRGTGEDWPKIQYIPNIEIYTAEILQRLKIIVRLAKREVSKSAKCEDVKGMAFSLLQSQQNNNQKILSRTCSIMDRSSFQRDLAILRTSSASFKCLPIVQVTARVDEATFDIHHSFPVAAEIEHDERVLAKAQHRDEMRGTGEDKVLFFGVIRPTFRGGLFLGGIELVLSRFTDSQYELNVLQIFPNCSYYSYDTSRDED</sequence>
<proteinExistence type="predicted"/>
<evidence type="ECO:0000256" key="4">
    <source>
        <dbReference type="ARBA" id="ARBA00022821"/>
    </source>
</evidence>
<evidence type="ECO:0000256" key="5">
    <source>
        <dbReference type="ARBA" id="ARBA00022840"/>
    </source>
</evidence>
<dbReference type="SUPFAM" id="SSF52540">
    <property type="entry name" value="P-loop containing nucleoside triphosphate hydrolases"/>
    <property type="match status" value="1"/>
</dbReference>
<dbReference type="InterPro" id="IPR042197">
    <property type="entry name" value="Apaf_helical"/>
</dbReference>
<keyword evidence="2" id="KW-0677">Repeat</keyword>
<dbReference type="Proteomes" id="UP001187192">
    <property type="component" value="Unassembled WGS sequence"/>
</dbReference>
<gene>
    <name evidence="10" type="ORF">TIFTF001_042707</name>
</gene>
<dbReference type="GO" id="GO:0006952">
    <property type="term" value="P:defense response"/>
    <property type="evidence" value="ECO:0007669"/>
    <property type="project" value="UniProtKB-KW"/>
</dbReference>
<dbReference type="PANTHER" id="PTHR36766">
    <property type="entry name" value="PLANT BROAD-SPECTRUM MILDEW RESISTANCE PROTEIN RPW8"/>
    <property type="match status" value="1"/>
</dbReference>
<dbReference type="InterPro" id="IPR041118">
    <property type="entry name" value="Rx_N"/>
</dbReference>
<dbReference type="Gene3D" id="1.20.5.4130">
    <property type="match status" value="1"/>
</dbReference>
<dbReference type="Pfam" id="PF00931">
    <property type="entry name" value="NB-ARC"/>
    <property type="match status" value="1"/>
</dbReference>
<keyword evidence="5" id="KW-0067">ATP-binding</keyword>
<dbReference type="PRINTS" id="PR00364">
    <property type="entry name" value="DISEASERSIST"/>
</dbReference>
<keyword evidence="11" id="KW-1185">Reference proteome</keyword>
<dbReference type="Pfam" id="PF25019">
    <property type="entry name" value="LRR_R13L1-DRL21"/>
    <property type="match status" value="1"/>
</dbReference>
<dbReference type="InterPro" id="IPR036388">
    <property type="entry name" value="WH-like_DNA-bd_sf"/>
</dbReference>
<dbReference type="Pfam" id="PF23559">
    <property type="entry name" value="WHD_DRP"/>
    <property type="match status" value="1"/>
</dbReference>
<dbReference type="InterPro" id="IPR002182">
    <property type="entry name" value="NB-ARC"/>
</dbReference>
<dbReference type="Gene3D" id="3.40.50.300">
    <property type="entry name" value="P-loop containing nucleotide triphosphate hydrolases"/>
    <property type="match status" value="1"/>
</dbReference>
<dbReference type="Gene3D" id="3.80.10.10">
    <property type="entry name" value="Ribonuclease Inhibitor"/>
    <property type="match status" value="2"/>
</dbReference>